<keyword evidence="1" id="KW-0808">Transferase</keyword>
<sequence>MKEMQSLISSIWRNKQIPNDWKTGIICPIFKKGGIGIVSNYSGISLLDLAYKVLSMALLRRQEVYAEETLAEYQTGFRRGKSTTDHIFTLRQLMEKYYEYNKDLHILFVDFRQAYDNTAEHTIFHCPNWDSLRDELRARLGHPPEATDGENILCGPLFEDLPMDQTAKATVLNEAEETFRLFYKMVEEILPLKEIEERARQAADAAVV</sequence>
<evidence type="ECO:0000313" key="1">
    <source>
        <dbReference type="EMBL" id="KAF0753956.1"/>
    </source>
</evidence>
<protein>
    <submittedName>
        <fullName evidence="1">Reverse transcriptase domain-containing protein</fullName>
    </submittedName>
</protein>
<keyword evidence="1" id="KW-0695">RNA-directed DNA polymerase</keyword>
<dbReference type="GO" id="GO:0003964">
    <property type="term" value="F:RNA-directed DNA polymerase activity"/>
    <property type="evidence" value="ECO:0007669"/>
    <property type="project" value="UniProtKB-KW"/>
</dbReference>
<gene>
    <name evidence="1" type="ORF">FWK35_00025134</name>
</gene>
<comment type="caution">
    <text evidence="1">The sequence shown here is derived from an EMBL/GenBank/DDBJ whole genome shotgun (WGS) entry which is preliminary data.</text>
</comment>
<keyword evidence="1" id="KW-0548">Nucleotidyltransferase</keyword>
<proteinExistence type="predicted"/>
<dbReference type="PANTHER" id="PTHR19446">
    <property type="entry name" value="REVERSE TRANSCRIPTASES"/>
    <property type="match status" value="1"/>
</dbReference>
<dbReference type="OrthoDB" id="6627741at2759"/>
<dbReference type="CDD" id="cd01650">
    <property type="entry name" value="RT_nLTR_like"/>
    <property type="match status" value="1"/>
</dbReference>
<reference evidence="1 2" key="1">
    <citation type="submission" date="2019-08" db="EMBL/GenBank/DDBJ databases">
        <title>Whole genome of Aphis craccivora.</title>
        <authorList>
            <person name="Voronova N.V."/>
            <person name="Shulinski R.S."/>
            <person name="Bandarenka Y.V."/>
            <person name="Zhorov D.G."/>
            <person name="Warner D."/>
        </authorList>
    </citation>
    <scope>NUCLEOTIDE SEQUENCE [LARGE SCALE GENOMIC DNA]</scope>
    <source>
        <strain evidence="1">180601</strain>
        <tissue evidence="1">Whole Body</tissue>
    </source>
</reference>
<name>A0A6G0YE52_APHCR</name>
<keyword evidence="2" id="KW-1185">Reference proteome</keyword>
<dbReference type="Proteomes" id="UP000478052">
    <property type="component" value="Unassembled WGS sequence"/>
</dbReference>
<dbReference type="AlphaFoldDB" id="A0A6G0YE52"/>
<organism evidence="1 2">
    <name type="scientific">Aphis craccivora</name>
    <name type="common">Cowpea aphid</name>
    <dbReference type="NCBI Taxonomy" id="307492"/>
    <lineage>
        <taxon>Eukaryota</taxon>
        <taxon>Metazoa</taxon>
        <taxon>Ecdysozoa</taxon>
        <taxon>Arthropoda</taxon>
        <taxon>Hexapoda</taxon>
        <taxon>Insecta</taxon>
        <taxon>Pterygota</taxon>
        <taxon>Neoptera</taxon>
        <taxon>Paraneoptera</taxon>
        <taxon>Hemiptera</taxon>
        <taxon>Sternorrhyncha</taxon>
        <taxon>Aphidomorpha</taxon>
        <taxon>Aphidoidea</taxon>
        <taxon>Aphididae</taxon>
        <taxon>Aphidini</taxon>
        <taxon>Aphis</taxon>
        <taxon>Aphis</taxon>
    </lineage>
</organism>
<dbReference type="EMBL" id="VUJU01004568">
    <property type="protein sequence ID" value="KAF0753956.1"/>
    <property type="molecule type" value="Genomic_DNA"/>
</dbReference>
<evidence type="ECO:0000313" key="2">
    <source>
        <dbReference type="Proteomes" id="UP000478052"/>
    </source>
</evidence>
<accession>A0A6G0YE52</accession>